<feature type="domain" description="EF-hand" evidence="11">
    <location>
        <begin position="411"/>
        <end position="446"/>
    </location>
</feature>
<feature type="transmembrane region" description="Helical" evidence="10">
    <location>
        <begin position="609"/>
        <end position="628"/>
    </location>
</feature>
<keyword evidence="3 10" id="KW-0812">Transmembrane</keyword>
<proteinExistence type="predicted"/>
<dbReference type="SUPFAM" id="SSF47473">
    <property type="entry name" value="EF-hand"/>
    <property type="match status" value="1"/>
</dbReference>
<dbReference type="InterPro" id="IPR027417">
    <property type="entry name" value="P-loop_NTPase"/>
</dbReference>
<comment type="subcellular location">
    <subcellularLocation>
        <location evidence="1">Membrane</location>
        <topology evidence="1">Multi-pass membrane protein</topology>
    </subcellularLocation>
</comment>
<dbReference type="PROSITE" id="PS00211">
    <property type="entry name" value="ABC_TRANSPORTER_1"/>
    <property type="match status" value="1"/>
</dbReference>
<dbReference type="InterPro" id="IPR003439">
    <property type="entry name" value="ABC_transporter-like_ATP-bd"/>
</dbReference>
<name>A0A6U6G2C4_9DINO</name>
<feature type="region of interest" description="Disordered" evidence="9">
    <location>
        <begin position="377"/>
        <end position="400"/>
    </location>
</feature>
<evidence type="ECO:0008006" key="14">
    <source>
        <dbReference type="Google" id="ProtNLM"/>
    </source>
</evidence>
<dbReference type="Pfam" id="PF00005">
    <property type="entry name" value="ABC_tran"/>
    <property type="match status" value="1"/>
</dbReference>
<evidence type="ECO:0000313" key="13">
    <source>
        <dbReference type="EMBL" id="CAD9482173.1"/>
    </source>
</evidence>
<feature type="transmembrane region" description="Helical" evidence="10">
    <location>
        <begin position="15"/>
        <end position="34"/>
    </location>
</feature>
<feature type="region of interest" description="Disordered" evidence="9">
    <location>
        <begin position="500"/>
        <end position="521"/>
    </location>
</feature>
<keyword evidence="7 10" id="KW-1133">Transmembrane helix</keyword>
<evidence type="ECO:0000256" key="9">
    <source>
        <dbReference type="SAM" id="MobiDB-lite"/>
    </source>
</evidence>
<dbReference type="InterPro" id="IPR011992">
    <property type="entry name" value="EF-hand-dom_pair"/>
</dbReference>
<dbReference type="Pfam" id="PF19055">
    <property type="entry name" value="ABC2_membrane_7"/>
    <property type="match status" value="2"/>
</dbReference>
<keyword evidence="5" id="KW-0106">Calcium</keyword>
<feature type="transmembrane region" description="Helical" evidence="10">
    <location>
        <begin position="680"/>
        <end position="700"/>
    </location>
</feature>
<dbReference type="GO" id="GO:0016020">
    <property type="term" value="C:membrane"/>
    <property type="evidence" value="ECO:0007669"/>
    <property type="project" value="UniProtKB-SubCell"/>
</dbReference>
<evidence type="ECO:0000256" key="3">
    <source>
        <dbReference type="ARBA" id="ARBA00022692"/>
    </source>
</evidence>
<evidence type="ECO:0000256" key="10">
    <source>
        <dbReference type="SAM" id="Phobius"/>
    </source>
</evidence>
<evidence type="ECO:0000256" key="5">
    <source>
        <dbReference type="ARBA" id="ARBA00022837"/>
    </source>
</evidence>
<dbReference type="GO" id="GO:0005524">
    <property type="term" value="F:ATP binding"/>
    <property type="evidence" value="ECO:0007669"/>
    <property type="project" value="UniProtKB-KW"/>
</dbReference>
<keyword evidence="8 10" id="KW-0472">Membrane</keyword>
<evidence type="ECO:0000256" key="4">
    <source>
        <dbReference type="ARBA" id="ARBA00022741"/>
    </source>
</evidence>
<dbReference type="SUPFAM" id="SSF52540">
    <property type="entry name" value="P-loop containing nucleoside triphosphate hydrolases"/>
    <property type="match status" value="1"/>
</dbReference>
<dbReference type="PROSITE" id="PS50893">
    <property type="entry name" value="ABC_TRANSPORTER_2"/>
    <property type="match status" value="1"/>
</dbReference>
<evidence type="ECO:0000256" key="6">
    <source>
        <dbReference type="ARBA" id="ARBA00022840"/>
    </source>
</evidence>
<dbReference type="Gene3D" id="3.40.50.300">
    <property type="entry name" value="P-loop containing nucleotide triphosphate hydrolases"/>
    <property type="match status" value="1"/>
</dbReference>
<dbReference type="SMART" id="SM00054">
    <property type="entry name" value="EFh"/>
    <property type="match status" value="1"/>
</dbReference>
<gene>
    <name evidence="13" type="ORF">BRAN1462_LOCUS572</name>
</gene>
<dbReference type="PROSITE" id="PS00018">
    <property type="entry name" value="EF_HAND_1"/>
    <property type="match status" value="1"/>
</dbReference>
<evidence type="ECO:0000256" key="8">
    <source>
        <dbReference type="ARBA" id="ARBA00023136"/>
    </source>
</evidence>
<dbReference type="InterPro" id="IPR002048">
    <property type="entry name" value="EF_hand_dom"/>
</dbReference>
<feature type="compositionally biased region" description="Basic and acidic residues" evidence="9">
    <location>
        <begin position="390"/>
        <end position="400"/>
    </location>
</feature>
<evidence type="ECO:0000256" key="7">
    <source>
        <dbReference type="ARBA" id="ARBA00022989"/>
    </source>
</evidence>
<sequence length="830" mass="91330">MPLAQAEEFSLDHKVGVLVWLAAVALGVLLIFIGDRRWQKSQSRCETVSGIMKDSHAFSLNLVRHFMPSFKVEKYQFRGLQIKAGAATVEFEDLGLELPGGCGGSSGKRVLDGVTGEFKAGRLCAIMGPSGAGKTTFMSVLSGKARHGRVTGSVRVNGEEAGISKLRTVTGFVPQDDIVHPDLTCREQIQFSARLRNNADVRQSKLKLITQDVLNVMQIDHIQNSIVGSVERRGVSGGQRKRVSIGLELAAQPTLLFLDEPTSGLDSTSSLAVVLSLKKMCQLGMTSIMVIHQPRYSVFTLFDDVLLLGKGGRAVYLGPSSGAKRYFEGLGFSMPQDENPADWFMDVLSGEVANAKIEDFEPDQLVSLWQAQSQDKDSIVSHSSPGGQRGLDHENQSLRARDISSSDDRAILAQKLEECWDQVDRNNDGFIDAGEFRELLARCSALQPTADVVDELLNRMAGRGATAVTRKQFLEYLVSLGSTIARDQTLAEFDRQGRLGPHTRNVLPDRSGSTGEADLEAPNPGAIACNVAEMGGSCNSLDPLRGLERDTPGMPHQFRTLLIRRLVQWWRLNTQRAISLAIFAFGGAVLAVLDTFVIDAPRWCTFSLLNLHTALALLLAIYSLQTFGAERLVFWRERASGLNVFADFLSRLLLGSFDILVQTYVICAVWFLIRQPHMPFGVFLVPFLLTAYVASGWGYLVSTVVAPTQGPFIVFLLTFIISGVLGNPSHLELFLQGGVLNVVVSAISMTRWSVPMSFDYYVHHSQPHPMPRQFHWQWGTQLDTQQAVCSQELLGLGCWWACVLALLLMGTALRMASFLGLRFRHVDGQL</sequence>
<dbReference type="InterPro" id="IPR050352">
    <property type="entry name" value="ABCG_transporters"/>
</dbReference>
<keyword evidence="4" id="KW-0547">Nucleotide-binding</keyword>
<dbReference type="PANTHER" id="PTHR48041">
    <property type="entry name" value="ABC TRANSPORTER G FAMILY MEMBER 28"/>
    <property type="match status" value="1"/>
</dbReference>
<dbReference type="GO" id="GO:0140359">
    <property type="term" value="F:ABC-type transporter activity"/>
    <property type="evidence" value="ECO:0007669"/>
    <property type="project" value="InterPro"/>
</dbReference>
<feature type="transmembrane region" description="Helical" evidence="10">
    <location>
        <begin position="577"/>
        <end position="597"/>
    </location>
</feature>
<evidence type="ECO:0000259" key="12">
    <source>
        <dbReference type="PROSITE" id="PS50893"/>
    </source>
</evidence>
<feature type="domain" description="ABC transporter" evidence="12">
    <location>
        <begin position="89"/>
        <end position="335"/>
    </location>
</feature>
<evidence type="ECO:0000259" key="11">
    <source>
        <dbReference type="PROSITE" id="PS50222"/>
    </source>
</evidence>
<feature type="transmembrane region" description="Helical" evidence="10">
    <location>
        <begin position="648"/>
        <end position="673"/>
    </location>
</feature>
<dbReference type="FunFam" id="3.40.50.300:FF:000367">
    <property type="entry name" value="ABC transporter G family member 24"/>
    <property type="match status" value="1"/>
</dbReference>
<feature type="transmembrane region" description="Helical" evidence="10">
    <location>
        <begin position="706"/>
        <end position="726"/>
    </location>
</feature>
<dbReference type="GO" id="GO:0016887">
    <property type="term" value="F:ATP hydrolysis activity"/>
    <property type="evidence" value="ECO:0007669"/>
    <property type="project" value="InterPro"/>
</dbReference>
<evidence type="ECO:0000256" key="2">
    <source>
        <dbReference type="ARBA" id="ARBA00022448"/>
    </source>
</evidence>
<dbReference type="PROSITE" id="PS50222">
    <property type="entry name" value="EF_HAND_2"/>
    <property type="match status" value="1"/>
</dbReference>
<dbReference type="EMBL" id="HBGW01000869">
    <property type="protein sequence ID" value="CAD9482173.1"/>
    <property type="molecule type" value="Transcribed_RNA"/>
</dbReference>
<dbReference type="SMART" id="SM00382">
    <property type="entry name" value="AAA"/>
    <property type="match status" value="1"/>
</dbReference>
<keyword evidence="6" id="KW-0067">ATP-binding</keyword>
<evidence type="ECO:0000256" key="1">
    <source>
        <dbReference type="ARBA" id="ARBA00004141"/>
    </source>
</evidence>
<dbReference type="InterPro" id="IPR018247">
    <property type="entry name" value="EF_Hand_1_Ca_BS"/>
</dbReference>
<dbReference type="InterPro" id="IPR003593">
    <property type="entry name" value="AAA+_ATPase"/>
</dbReference>
<dbReference type="CDD" id="cd03213">
    <property type="entry name" value="ABCG_EPDR"/>
    <property type="match status" value="1"/>
</dbReference>
<dbReference type="GO" id="GO:0005509">
    <property type="term" value="F:calcium ion binding"/>
    <property type="evidence" value="ECO:0007669"/>
    <property type="project" value="InterPro"/>
</dbReference>
<keyword evidence="2" id="KW-0813">Transport</keyword>
<dbReference type="PANTHER" id="PTHR48041:SF91">
    <property type="entry name" value="ABC TRANSPORTER G FAMILY MEMBER 28"/>
    <property type="match status" value="1"/>
</dbReference>
<feature type="transmembrane region" description="Helical" evidence="10">
    <location>
        <begin position="793"/>
        <end position="813"/>
    </location>
</feature>
<dbReference type="AlphaFoldDB" id="A0A6U6G2C4"/>
<reference evidence="13" key="1">
    <citation type="submission" date="2021-01" db="EMBL/GenBank/DDBJ databases">
        <authorList>
            <person name="Corre E."/>
            <person name="Pelletier E."/>
            <person name="Niang G."/>
            <person name="Scheremetjew M."/>
            <person name="Finn R."/>
            <person name="Kale V."/>
            <person name="Holt S."/>
            <person name="Cochrane G."/>
            <person name="Meng A."/>
            <person name="Brown T."/>
            <person name="Cohen L."/>
        </authorList>
    </citation>
    <scope>NUCLEOTIDE SEQUENCE</scope>
    <source>
        <strain evidence="13">RCC3387</strain>
    </source>
</reference>
<organism evidence="13">
    <name type="scientific">Zooxanthella nutricula</name>
    <dbReference type="NCBI Taxonomy" id="1333877"/>
    <lineage>
        <taxon>Eukaryota</taxon>
        <taxon>Sar</taxon>
        <taxon>Alveolata</taxon>
        <taxon>Dinophyceae</taxon>
        <taxon>Peridiniales</taxon>
        <taxon>Peridiniales incertae sedis</taxon>
        <taxon>Zooxanthella</taxon>
    </lineage>
</organism>
<dbReference type="Gene3D" id="1.10.238.10">
    <property type="entry name" value="EF-hand"/>
    <property type="match status" value="1"/>
</dbReference>
<dbReference type="InterPro" id="IPR043926">
    <property type="entry name" value="ABCG_dom"/>
</dbReference>
<dbReference type="InterPro" id="IPR017871">
    <property type="entry name" value="ABC_transporter-like_CS"/>
</dbReference>
<accession>A0A6U6G2C4</accession>
<protein>
    <recommendedName>
        <fullName evidence="14">Calmodulin</fullName>
    </recommendedName>
</protein>